<proteinExistence type="predicted"/>
<gene>
    <name evidence="1" type="ORF">Kpho02_08830</name>
</gene>
<comment type="caution">
    <text evidence="1">The sequence shown here is derived from an EMBL/GenBank/DDBJ whole genome shotgun (WGS) entry which is preliminary data.</text>
</comment>
<organism evidence="1 2">
    <name type="scientific">Kitasatospora phosalacinea</name>
    <dbReference type="NCBI Taxonomy" id="2065"/>
    <lineage>
        <taxon>Bacteria</taxon>
        <taxon>Bacillati</taxon>
        <taxon>Actinomycetota</taxon>
        <taxon>Actinomycetes</taxon>
        <taxon>Kitasatosporales</taxon>
        <taxon>Streptomycetaceae</taxon>
        <taxon>Kitasatospora</taxon>
    </lineage>
</organism>
<dbReference type="Gene3D" id="3.40.30.10">
    <property type="entry name" value="Glutaredoxin"/>
    <property type="match status" value="1"/>
</dbReference>
<evidence type="ECO:0000313" key="1">
    <source>
        <dbReference type="EMBL" id="GLW68584.1"/>
    </source>
</evidence>
<accession>A0A9W6UYJ8</accession>
<dbReference type="SUPFAM" id="SSF52833">
    <property type="entry name" value="Thioredoxin-like"/>
    <property type="match status" value="1"/>
</dbReference>
<dbReference type="AlphaFoldDB" id="A0A9W6UYJ8"/>
<sequence>MIALLSVFNLVLTFAVARRISGTAQQTPALPGNRLLSGSPLPEFAAVTRSDGPVTRADLSGEALIGFFSSTCEPCLEQAREFVVTARALPGGRDAALAVVKGGGPLEEELVQLVEPAARVVVESSGDGLIDAFGIKIWPSFLSVGPEGNTAWVPPSGGRLVSAGGAG</sequence>
<name>A0A9W6UYJ8_9ACTN</name>
<protein>
    <recommendedName>
        <fullName evidence="3">Thioredoxin domain-containing protein</fullName>
    </recommendedName>
</protein>
<evidence type="ECO:0008006" key="3">
    <source>
        <dbReference type="Google" id="ProtNLM"/>
    </source>
</evidence>
<evidence type="ECO:0000313" key="2">
    <source>
        <dbReference type="Proteomes" id="UP001165041"/>
    </source>
</evidence>
<dbReference type="Proteomes" id="UP001165041">
    <property type="component" value="Unassembled WGS sequence"/>
</dbReference>
<dbReference type="EMBL" id="BSSA01000002">
    <property type="protein sequence ID" value="GLW68584.1"/>
    <property type="molecule type" value="Genomic_DNA"/>
</dbReference>
<dbReference type="RefSeq" id="WP_285733761.1">
    <property type="nucleotide sequence ID" value="NZ_BSSA01000002.1"/>
</dbReference>
<dbReference type="InterPro" id="IPR036249">
    <property type="entry name" value="Thioredoxin-like_sf"/>
</dbReference>
<reference evidence="1" key="1">
    <citation type="submission" date="2023-02" db="EMBL/GenBank/DDBJ databases">
        <title>Kitasatospora phosalacinea NBRC 14627.</title>
        <authorList>
            <person name="Ichikawa N."/>
            <person name="Sato H."/>
            <person name="Tonouchi N."/>
        </authorList>
    </citation>
    <scope>NUCLEOTIDE SEQUENCE</scope>
    <source>
        <strain evidence="1">NBRC 14627</strain>
    </source>
</reference>